<keyword evidence="1 4" id="KW-0808">Transferase</keyword>
<reference evidence="5 6" key="1">
    <citation type="journal article" date="2012" name="Genome Biol.">
        <title>Genome and low-iron response of an oceanic diatom adapted to chronic iron limitation.</title>
        <authorList>
            <person name="Lommer M."/>
            <person name="Specht M."/>
            <person name="Roy A.S."/>
            <person name="Kraemer L."/>
            <person name="Andreson R."/>
            <person name="Gutowska M.A."/>
            <person name="Wolf J."/>
            <person name="Bergner S.V."/>
            <person name="Schilhabel M.B."/>
            <person name="Klostermeier U.C."/>
            <person name="Beiko R.G."/>
            <person name="Rosenstiel P."/>
            <person name="Hippler M."/>
            <person name="Laroche J."/>
        </authorList>
    </citation>
    <scope>NUCLEOTIDE SEQUENCE [LARGE SCALE GENOMIC DNA]</scope>
    <source>
        <strain evidence="5 6">CCMP1005</strain>
    </source>
</reference>
<proteinExistence type="inferred from homology"/>
<organism evidence="5 6">
    <name type="scientific">Thalassiosira oceanica</name>
    <name type="common">Marine diatom</name>
    <dbReference type="NCBI Taxonomy" id="159749"/>
    <lineage>
        <taxon>Eukaryota</taxon>
        <taxon>Sar</taxon>
        <taxon>Stramenopiles</taxon>
        <taxon>Ochrophyta</taxon>
        <taxon>Bacillariophyta</taxon>
        <taxon>Coscinodiscophyceae</taxon>
        <taxon>Thalassiosirophycidae</taxon>
        <taxon>Thalassiosirales</taxon>
        <taxon>Thalassiosiraceae</taxon>
        <taxon>Thalassiosira</taxon>
    </lineage>
</organism>
<dbReference type="GO" id="GO:0006139">
    <property type="term" value="P:nucleobase-containing compound metabolic process"/>
    <property type="evidence" value="ECO:0007669"/>
    <property type="project" value="InterPro"/>
</dbReference>
<evidence type="ECO:0000256" key="3">
    <source>
        <dbReference type="ARBA" id="ARBA00022777"/>
    </source>
</evidence>
<dbReference type="AlphaFoldDB" id="K0T615"/>
<dbReference type="Pfam" id="PF00406">
    <property type="entry name" value="ADK"/>
    <property type="match status" value="1"/>
</dbReference>
<dbReference type="PANTHER" id="PTHR23359">
    <property type="entry name" value="NUCLEOTIDE KINASE"/>
    <property type="match status" value="1"/>
</dbReference>
<gene>
    <name evidence="5" type="ORF">THAOC_10079</name>
</gene>
<dbReference type="InterPro" id="IPR000850">
    <property type="entry name" value="Adenylat/UMP-CMP_kin"/>
</dbReference>
<dbReference type="InterPro" id="IPR033690">
    <property type="entry name" value="Adenylat_kinase_CS"/>
</dbReference>
<dbReference type="Proteomes" id="UP000266841">
    <property type="component" value="Unassembled WGS sequence"/>
</dbReference>
<evidence type="ECO:0008006" key="7">
    <source>
        <dbReference type="Google" id="ProtNLM"/>
    </source>
</evidence>
<dbReference type="InterPro" id="IPR027417">
    <property type="entry name" value="P-loop_NTPase"/>
</dbReference>
<keyword evidence="3 4" id="KW-0418">Kinase</keyword>
<protein>
    <recommendedName>
        <fullName evidence="7">Adenylate kinase active site lid domain-containing protein</fullName>
    </recommendedName>
</protein>
<dbReference type="PROSITE" id="PS00113">
    <property type="entry name" value="ADENYLATE_KINASE"/>
    <property type="match status" value="1"/>
</dbReference>
<evidence type="ECO:0000256" key="4">
    <source>
        <dbReference type="RuleBase" id="RU003330"/>
    </source>
</evidence>
<name>K0T615_THAOC</name>
<dbReference type="GO" id="GO:0005524">
    <property type="term" value="F:ATP binding"/>
    <property type="evidence" value="ECO:0007669"/>
    <property type="project" value="InterPro"/>
</dbReference>
<sequence length="222" mass="24575">MSAGSILALIGPPGSGKGTYGSLLARRLGFEFLSLGDVLRDAAMNNAGLRQVLKGGGLVDDLVANGLVLDGLGQGRRGQGVVLDGFPRNRVQADLLSRWDTSVSFAIQFDVPDDVCTTKLLGRRQCSNCGGNFNVARVDRDGFVMPPMVPVEDCCPSPNWKKRDDDTSETIQIRMNVYHQETRPVLEFWSEQDKLLRFVPHRGIEDMDRLEKLVTTRLEEIR</sequence>
<keyword evidence="2" id="KW-0547">Nucleotide-binding</keyword>
<dbReference type="GO" id="GO:0019205">
    <property type="term" value="F:nucleobase-containing compound kinase activity"/>
    <property type="evidence" value="ECO:0007669"/>
    <property type="project" value="InterPro"/>
</dbReference>
<dbReference type="EMBL" id="AGNL01010928">
    <property type="protein sequence ID" value="EJK68716.1"/>
    <property type="molecule type" value="Genomic_DNA"/>
</dbReference>
<comment type="caution">
    <text evidence="5">The sequence shown here is derived from an EMBL/GenBank/DDBJ whole genome shotgun (WGS) entry which is preliminary data.</text>
</comment>
<accession>K0T615</accession>
<dbReference type="OMA" id="HCATKLI"/>
<evidence type="ECO:0000256" key="1">
    <source>
        <dbReference type="ARBA" id="ARBA00022679"/>
    </source>
</evidence>
<evidence type="ECO:0000313" key="6">
    <source>
        <dbReference type="Proteomes" id="UP000266841"/>
    </source>
</evidence>
<dbReference type="HAMAP" id="MF_00235">
    <property type="entry name" value="Adenylate_kinase_Adk"/>
    <property type="match status" value="1"/>
</dbReference>
<evidence type="ECO:0000313" key="5">
    <source>
        <dbReference type="EMBL" id="EJK68716.1"/>
    </source>
</evidence>
<dbReference type="SUPFAM" id="SSF52540">
    <property type="entry name" value="P-loop containing nucleoside triphosphate hydrolases"/>
    <property type="match status" value="1"/>
</dbReference>
<dbReference type="Gene3D" id="3.40.50.300">
    <property type="entry name" value="P-loop containing nucleotide triphosphate hydrolases"/>
    <property type="match status" value="1"/>
</dbReference>
<comment type="similarity">
    <text evidence="4">Belongs to the adenylate kinase family.</text>
</comment>
<dbReference type="CDD" id="cd01428">
    <property type="entry name" value="ADK"/>
    <property type="match status" value="1"/>
</dbReference>
<dbReference type="PRINTS" id="PR00094">
    <property type="entry name" value="ADENYLTKNASE"/>
</dbReference>
<keyword evidence="6" id="KW-1185">Reference proteome</keyword>
<evidence type="ECO:0000256" key="2">
    <source>
        <dbReference type="ARBA" id="ARBA00022741"/>
    </source>
</evidence>
<dbReference type="OrthoDB" id="439792at2759"/>
<dbReference type="eggNOG" id="KOG3078">
    <property type="taxonomic scope" value="Eukaryota"/>
</dbReference>